<keyword evidence="2" id="KW-1185">Reference proteome</keyword>
<name>A0ABY7HRD3_9GAMM</name>
<proteinExistence type="predicted"/>
<protein>
    <recommendedName>
        <fullName evidence="3">Lipoprotein</fullName>
    </recommendedName>
</protein>
<sequence>MSYLKPRFIIPLAVCAALLGWWLTPHYSKEDKAYYVSVFCAIHHDDSSRFEKDMQTVIDGGNSDYALQKINYNAALGSKVFDTWNRLSANEKQSVFSTADTCRTLMNARLD</sequence>
<dbReference type="EMBL" id="CP114058">
    <property type="protein sequence ID" value="WAT01948.1"/>
    <property type="molecule type" value="Genomic_DNA"/>
</dbReference>
<evidence type="ECO:0000313" key="1">
    <source>
        <dbReference type="EMBL" id="WAT01948.1"/>
    </source>
</evidence>
<dbReference type="Proteomes" id="UP001164712">
    <property type="component" value="Chromosome"/>
</dbReference>
<accession>A0ABY7HRD3</accession>
<gene>
    <name evidence="1" type="ORF">O1V66_04415</name>
</gene>
<organism evidence="1 2">
    <name type="scientific">Rouxiella chamberiensis</name>
    <dbReference type="NCBI Taxonomy" id="1513468"/>
    <lineage>
        <taxon>Bacteria</taxon>
        <taxon>Pseudomonadati</taxon>
        <taxon>Pseudomonadota</taxon>
        <taxon>Gammaproteobacteria</taxon>
        <taxon>Enterobacterales</taxon>
        <taxon>Yersiniaceae</taxon>
        <taxon>Rouxiella</taxon>
    </lineage>
</organism>
<evidence type="ECO:0000313" key="2">
    <source>
        <dbReference type="Proteomes" id="UP001164712"/>
    </source>
</evidence>
<evidence type="ECO:0008006" key="3">
    <source>
        <dbReference type="Google" id="ProtNLM"/>
    </source>
</evidence>
<dbReference type="RefSeq" id="WP_269128148.1">
    <property type="nucleotide sequence ID" value="NZ_CP114058.1"/>
</dbReference>
<reference evidence="1" key="1">
    <citation type="submission" date="2022-12" db="EMBL/GenBank/DDBJ databases">
        <title>Complete genome sequence of an Australian strain of Rouxiella badensis DAR84756 and resolution of the R. badensis DSM100043 and R. chamberiensis DSM28324 genomes.</title>
        <authorList>
            <person name="Paul S."/>
            <person name="Anderson P.J."/>
            <person name="Maynard G."/>
            <person name="Dyall-Smith M."/>
            <person name="Kudinha T."/>
        </authorList>
    </citation>
    <scope>NUCLEOTIDE SEQUENCE</scope>
    <source>
        <strain evidence="1">DSM 28324</strain>
    </source>
</reference>